<gene>
    <name evidence="2" type="ORF">OCTVUL_1B012624</name>
</gene>
<proteinExistence type="predicted"/>
<accession>A0AA36BMN5</accession>
<sequence length="87" mass="9676">MAALCGVCCDEEKEDEDDGIADRDDDNAEEAEDDETGEAELSALEKDLSDIKVKKDRVSRQNIRCSREIRSQQGVTHETEEEAASQT</sequence>
<organism evidence="2 3">
    <name type="scientific">Octopus vulgaris</name>
    <name type="common">Common octopus</name>
    <dbReference type="NCBI Taxonomy" id="6645"/>
    <lineage>
        <taxon>Eukaryota</taxon>
        <taxon>Metazoa</taxon>
        <taxon>Spiralia</taxon>
        <taxon>Lophotrochozoa</taxon>
        <taxon>Mollusca</taxon>
        <taxon>Cephalopoda</taxon>
        <taxon>Coleoidea</taxon>
        <taxon>Octopodiformes</taxon>
        <taxon>Octopoda</taxon>
        <taxon>Incirrata</taxon>
        <taxon>Octopodidae</taxon>
        <taxon>Octopus</taxon>
    </lineage>
</organism>
<evidence type="ECO:0000256" key="1">
    <source>
        <dbReference type="SAM" id="MobiDB-lite"/>
    </source>
</evidence>
<keyword evidence="3" id="KW-1185">Reference proteome</keyword>
<dbReference type="AlphaFoldDB" id="A0AA36BMN5"/>
<feature type="compositionally biased region" description="Acidic residues" evidence="1">
    <location>
        <begin position="11"/>
        <end position="38"/>
    </location>
</feature>
<feature type="region of interest" description="Disordered" evidence="1">
    <location>
        <begin position="68"/>
        <end position="87"/>
    </location>
</feature>
<name>A0AA36BMN5_OCTVU</name>
<protein>
    <submittedName>
        <fullName evidence="2">Uncharacterized protein</fullName>
    </submittedName>
</protein>
<reference evidence="2" key="1">
    <citation type="submission" date="2023-08" db="EMBL/GenBank/DDBJ databases">
        <authorList>
            <person name="Alioto T."/>
            <person name="Alioto T."/>
            <person name="Gomez Garrido J."/>
        </authorList>
    </citation>
    <scope>NUCLEOTIDE SEQUENCE</scope>
</reference>
<feature type="region of interest" description="Disordered" evidence="1">
    <location>
        <begin position="11"/>
        <end position="39"/>
    </location>
</feature>
<dbReference type="Proteomes" id="UP001162480">
    <property type="component" value="Chromosome 19"/>
</dbReference>
<dbReference type="EMBL" id="OX597832">
    <property type="protein sequence ID" value="CAI9737118.1"/>
    <property type="molecule type" value="Genomic_DNA"/>
</dbReference>
<evidence type="ECO:0000313" key="2">
    <source>
        <dbReference type="EMBL" id="CAI9737118.1"/>
    </source>
</evidence>
<evidence type="ECO:0000313" key="3">
    <source>
        <dbReference type="Proteomes" id="UP001162480"/>
    </source>
</evidence>